<dbReference type="RefSeq" id="WP_047861194.1">
    <property type="nucleotide sequence ID" value="NZ_CP011509.1"/>
</dbReference>
<evidence type="ECO:0000256" key="2">
    <source>
        <dbReference type="ARBA" id="ARBA00022741"/>
    </source>
</evidence>
<evidence type="ECO:0000256" key="1">
    <source>
        <dbReference type="ARBA" id="ARBA00022679"/>
    </source>
</evidence>
<dbReference type="InterPro" id="IPR027417">
    <property type="entry name" value="P-loop_NTPase"/>
</dbReference>
<dbReference type="PANTHER" id="PTHR43289:SF6">
    <property type="entry name" value="SERINE_THREONINE-PROTEIN KINASE NEKL-3"/>
    <property type="match status" value="1"/>
</dbReference>
<evidence type="ECO:0000256" key="5">
    <source>
        <dbReference type="PROSITE-ProRule" id="PRU10141"/>
    </source>
</evidence>
<dbReference type="PROSITE" id="PS00108">
    <property type="entry name" value="PROTEIN_KINASE_ST"/>
    <property type="match status" value="1"/>
</dbReference>
<dbReference type="SMART" id="SM00028">
    <property type="entry name" value="TPR"/>
    <property type="match status" value="5"/>
</dbReference>
<dbReference type="GO" id="GO:0005524">
    <property type="term" value="F:ATP binding"/>
    <property type="evidence" value="ECO:0007669"/>
    <property type="project" value="UniProtKB-UniRule"/>
</dbReference>
<dbReference type="InterPro" id="IPR011990">
    <property type="entry name" value="TPR-like_helical_dom_sf"/>
</dbReference>
<keyword evidence="1" id="KW-0808">Transferase</keyword>
<evidence type="ECO:0000313" key="8">
    <source>
        <dbReference type="Proteomes" id="UP000035579"/>
    </source>
</evidence>
<dbReference type="InterPro" id="IPR008271">
    <property type="entry name" value="Ser/Thr_kinase_AS"/>
</dbReference>
<dbReference type="PROSITE" id="PS50011">
    <property type="entry name" value="PROTEIN_KINASE_DOM"/>
    <property type="match status" value="1"/>
</dbReference>
<name>A0AAC8TJM4_9BACT</name>
<dbReference type="InterPro" id="IPR041664">
    <property type="entry name" value="AAA_16"/>
</dbReference>
<dbReference type="Gene3D" id="1.10.510.10">
    <property type="entry name" value="Transferase(Phosphotransferase) domain 1"/>
    <property type="match status" value="1"/>
</dbReference>
<dbReference type="InterPro" id="IPR000719">
    <property type="entry name" value="Prot_kinase_dom"/>
</dbReference>
<evidence type="ECO:0000256" key="4">
    <source>
        <dbReference type="ARBA" id="ARBA00022840"/>
    </source>
</evidence>
<dbReference type="SUPFAM" id="SSF52540">
    <property type="entry name" value="P-loop containing nucleoside triphosphate hydrolases"/>
    <property type="match status" value="1"/>
</dbReference>
<protein>
    <submittedName>
        <fullName evidence="7">Adenylate cyclase</fullName>
    </submittedName>
</protein>
<dbReference type="SUPFAM" id="SSF48452">
    <property type="entry name" value="TPR-like"/>
    <property type="match status" value="2"/>
</dbReference>
<dbReference type="Pfam" id="PF13191">
    <property type="entry name" value="AAA_16"/>
    <property type="match status" value="1"/>
</dbReference>
<proteinExistence type="predicted"/>
<dbReference type="SMART" id="SM00220">
    <property type="entry name" value="S_TKc"/>
    <property type="match status" value="1"/>
</dbReference>
<dbReference type="InterPro" id="IPR019734">
    <property type="entry name" value="TPR_rpt"/>
</dbReference>
<keyword evidence="4 5" id="KW-0067">ATP-binding</keyword>
<evidence type="ECO:0000259" key="6">
    <source>
        <dbReference type="PROSITE" id="PS50011"/>
    </source>
</evidence>
<organism evidence="7 8">
    <name type="scientific">Archangium gephyra</name>
    <dbReference type="NCBI Taxonomy" id="48"/>
    <lineage>
        <taxon>Bacteria</taxon>
        <taxon>Pseudomonadati</taxon>
        <taxon>Myxococcota</taxon>
        <taxon>Myxococcia</taxon>
        <taxon>Myxococcales</taxon>
        <taxon>Cystobacterineae</taxon>
        <taxon>Archangiaceae</taxon>
        <taxon>Archangium</taxon>
    </lineage>
</organism>
<dbReference type="EMBL" id="CP011509">
    <property type="protein sequence ID" value="AKJ08432.1"/>
    <property type="molecule type" value="Genomic_DNA"/>
</dbReference>
<dbReference type="InterPro" id="IPR017441">
    <property type="entry name" value="Protein_kinase_ATP_BS"/>
</dbReference>
<dbReference type="Proteomes" id="UP000035579">
    <property type="component" value="Chromosome"/>
</dbReference>
<dbReference type="Pfam" id="PF00069">
    <property type="entry name" value="Pkinase"/>
    <property type="match status" value="1"/>
</dbReference>
<sequence>MRCPVCHRRLIPGAACPLHAERPPSSPEAEPLPLPQVPGFQLQALIGTGGFSRVFSARREEDGREVALKVSLGPFSARFTREAAALRRVGPPTVPELLSEGSTPGTTEGRAVLVLERLRGQSLAAWMAALPGSGAAPLSHVRDLLAGLCGALERVHAAGLVHRDLKPENVFLREGGALSLLDFGLARFLDASDPGEPEASVSLTRTGQRLGTAVYMAPEQCLESRDVDARTDLYALGVLLFELLTGSPPFTGGPDEVLHGHVTLRPPRASERGPVPPALDDVLLRCLAKERAARFDSAPALLAAFDAACRASPSAPPAAEEALAPARPQGVRQVALLGVRGELDVEHLAVTVAPEGGLLACVHPGLYLVAFPEHPSAEAGLRAATRAARLLSAEPGTSTVLHLAELRVRPGATLTRMAGPALEQPEAWWPTQGPGADTSLLATPEAAARLGDGATQPGPSGALLLSGDSSLTRVPTSAEPPPLLGRDALLDTLLASASRAFSGYGPGLSVLTGEPGHGKTRLLDALATRLETQGGARVLRLSAPHPDAASADALLHALWAHCAPDSPLPSAHSGARRHALARAVAEALRRLATRQPLALLLDDAHQADPTTLDALEVATLAAPEVPLWVCAAGRPELLGLRPLLGERAGLPAQHVLPPLAPEASRALLLHLLRPAEFIPEPVLARLEQLTQGVPLSLVEVAGALRTSGALRPLPGGEWYVAADELLHVSVTPLFERLATRALSVLPAAHQGLAQLCAVLGQELTVAQVDAAQRHLEAKEDTARVAGLDAGAGLARLERAGLLRAVGPERYAFRQPQLREALERALPAPWRRALHAAALRGLSGQGVVEQRRRARHAAACGAHEEAFTAWFSLGEAARQAHRHVEAEQDYTHALAQLPEGDVARRARVLAGRGRVRYRTHRFREALTDLSAARALAGPLGHTALEVDLLLEEATLLDWMEDAEGSAARTQEALEKAESLDDPRLSVRCSLARARQAWRQGDWARATRLLTATVESATLARDTETRVIALMLQGTGLALAGEVDASARAFDEGLALCRKEGDALHLAATLINRTFLWRLRGDLEGNERDLREAIAVARELGHAQVERWSVGQLAECLHWMGRSQEALGLARRAHELGVRFFGEHPVAVDAVLLARVDAALEDMKEARGLLDWLSAHCRPESTPPNTLALWRLVELRVREAEAGTRDAGAWKALAEEAQPNTSGDELTEVLYQATLSALRAGCRDEAREWLARAESTAAASPLWRSRLEGLRVAWESTPEARGP</sequence>
<dbReference type="PANTHER" id="PTHR43289">
    <property type="entry name" value="MITOGEN-ACTIVATED PROTEIN KINASE KINASE KINASE 20-RELATED"/>
    <property type="match status" value="1"/>
</dbReference>
<dbReference type="InterPro" id="IPR011009">
    <property type="entry name" value="Kinase-like_dom_sf"/>
</dbReference>
<keyword evidence="3" id="KW-0418">Kinase</keyword>
<dbReference type="KEGG" id="age:AA314_10058"/>
<dbReference type="SUPFAM" id="SSF56112">
    <property type="entry name" value="Protein kinase-like (PK-like)"/>
    <property type="match status" value="1"/>
</dbReference>
<accession>A0AAC8TJM4</accession>
<feature type="domain" description="Protein kinase" evidence="6">
    <location>
        <begin position="40"/>
        <end position="306"/>
    </location>
</feature>
<dbReference type="Gene3D" id="1.25.40.10">
    <property type="entry name" value="Tetratricopeptide repeat domain"/>
    <property type="match status" value="2"/>
</dbReference>
<dbReference type="CDD" id="cd14014">
    <property type="entry name" value="STKc_PknB_like"/>
    <property type="match status" value="1"/>
</dbReference>
<keyword evidence="2 5" id="KW-0547">Nucleotide-binding</keyword>
<gene>
    <name evidence="7" type="ORF">AA314_10058</name>
</gene>
<reference evidence="7 8" key="1">
    <citation type="submission" date="2015-05" db="EMBL/GenBank/DDBJ databases">
        <title>Genome assembly of Archangium gephyra DSM 2261.</title>
        <authorList>
            <person name="Sharma G."/>
            <person name="Subramanian S."/>
        </authorList>
    </citation>
    <scope>NUCLEOTIDE SEQUENCE [LARGE SCALE GENOMIC DNA]</scope>
    <source>
        <strain evidence="7 8">DSM 2261</strain>
    </source>
</reference>
<dbReference type="Gene3D" id="3.40.50.300">
    <property type="entry name" value="P-loop containing nucleotide triphosphate hydrolases"/>
    <property type="match status" value="1"/>
</dbReference>
<evidence type="ECO:0000256" key="3">
    <source>
        <dbReference type="ARBA" id="ARBA00022777"/>
    </source>
</evidence>
<evidence type="ECO:0000313" key="7">
    <source>
        <dbReference type="EMBL" id="AKJ08432.1"/>
    </source>
</evidence>
<feature type="binding site" evidence="5">
    <location>
        <position position="69"/>
    </location>
    <ligand>
        <name>ATP</name>
        <dbReference type="ChEBI" id="CHEBI:30616"/>
    </ligand>
</feature>
<dbReference type="GO" id="GO:0004674">
    <property type="term" value="F:protein serine/threonine kinase activity"/>
    <property type="evidence" value="ECO:0007669"/>
    <property type="project" value="TreeGrafter"/>
</dbReference>
<dbReference type="PROSITE" id="PS00107">
    <property type="entry name" value="PROTEIN_KINASE_ATP"/>
    <property type="match status" value="1"/>
</dbReference>